<dbReference type="InterPro" id="IPR042070">
    <property type="entry name" value="PucR_C-HTH_sf"/>
</dbReference>
<dbReference type="InterPro" id="IPR029016">
    <property type="entry name" value="GAF-like_dom_sf"/>
</dbReference>
<proteinExistence type="inferred from homology"/>
<dbReference type="Pfam" id="PF13556">
    <property type="entry name" value="HTH_30"/>
    <property type="match status" value="1"/>
</dbReference>
<dbReference type="SUPFAM" id="SSF55781">
    <property type="entry name" value="GAF domain-like"/>
    <property type="match status" value="1"/>
</dbReference>
<organism evidence="5 6">
    <name type="scientific">Pseudonocardia alaniniphila</name>
    <dbReference type="NCBI Taxonomy" id="75291"/>
    <lineage>
        <taxon>Bacteria</taxon>
        <taxon>Bacillati</taxon>
        <taxon>Actinomycetota</taxon>
        <taxon>Actinomycetes</taxon>
        <taxon>Pseudonocardiales</taxon>
        <taxon>Pseudonocardiaceae</taxon>
        <taxon>Pseudonocardia</taxon>
    </lineage>
</organism>
<dbReference type="Pfam" id="PF13185">
    <property type="entry name" value="GAF_2"/>
    <property type="match status" value="1"/>
</dbReference>
<dbReference type="Pfam" id="PF17853">
    <property type="entry name" value="GGDEF_2"/>
    <property type="match status" value="1"/>
</dbReference>
<feature type="region of interest" description="Disordered" evidence="3">
    <location>
        <begin position="636"/>
        <end position="676"/>
    </location>
</feature>
<comment type="caution">
    <text evidence="5">The sequence shown here is derived from an EMBL/GenBank/DDBJ whole genome shotgun (WGS) entry which is preliminary data.</text>
</comment>
<evidence type="ECO:0000313" key="6">
    <source>
        <dbReference type="Proteomes" id="UP001299970"/>
    </source>
</evidence>
<dbReference type="InterPro" id="IPR041522">
    <property type="entry name" value="CdaR_GGDEF"/>
</dbReference>
<feature type="domain" description="GAF" evidence="4">
    <location>
        <begin position="90"/>
        <end position="241"/>
    </location>
</feature>
<dbReference type="Gene3D" id="3.30.450.40">
    <property type="match status" value="1"/>
</dbReference>
<protein>
    <submittedName>
        <fullName evidence="5">GAF domain-containing protein</fullName>
    </submittedName>
</protein>
<dbReference type="PANTHER" id="PTHR33744">
    <property type="entry name" value="CARBOHYDRATE DIACID REGULATOR"/>
    <property type="match status" value="1"/>
</dbReference>
<reference evidence="5 6" key="1">
    <citation type="submission" date="2022-03" db="EMBL/GenBank/DDBJ databases">
        <title>Pseudonocardia alaer sp. nov., a novel actinomycete isolated from reed forest soil.</title>
        <authorList>
            <person name="Wang L."/>
        </authorList>
    </citation>
    <scope>NUCLEOTIDE SEQUENCE [LARGE SCALE GENOMIC DNA]</scope>
    <source>
        <strain evidence="5 6">Y-16303</strain>
    </source>
</reference>
<dbReference type="SMART" id="SM00065">
    <property type="entry name" value="GAF"/>
    <property type="match status" value="1"/>
</dbReference>
<dbReference type="PANTHER" id="PTHR33744:SF1">
    <property type="entry name" value="DNA-BINDING TRANSCRIPTIONAL ACTIVATOR ADER"/>
    <property type="match status" value="1"/>
</dbReference>
<dbReference type="EMBL" id="JAKXMK010000042">
    <property type="protein sequence ID" value="MCH6171354.1"/>
    <property type="molecule type" value="Genomic_DNA"/>
</dbReference>
<keyword evidence="6" id="KW-1185">Reference proteome</keyword>
<comment type="similarity">
    <text evidence="1">Belongs to the CdaR family.</text>
</comment>
<keyword evidence="2" id="KW-0175">Coiled coil</keyword>
<dbReference type="Gene3D" id="1.10.10.2840">
    <property type="entry name" value="PucR C-terminal helix-turn-helix domain"/>
    <property type="match status" value="1"/>
</dbReference>
<dbReference type="RefSeq" id="WP_241042160.1">
    <property type="nucleotide sequence ID" value="NZ_JAKXMK010000042.1"/>
</dbReference>
<evidence type="ECO:0000256" key="2">
    <source>
        <dbReference type="SAM" id="Coils"/>
    </source>
</evidence>
<accession>A0ABS9TS20</accession>
<dbReference type="Proteomes" id="UP001299970">
    <property type="component" value="Unassembled WGS sequence"/>
</dbReference>
<evidence type="ECO:0000259" key="4">
    <source>
        <dbReference type="SMART" id="SM00065"/>
    </source>
</evidence>
<dbReference type="InterPro" id="IPR025736">
    <property type="entry name" value="PucR_C-HTH_dom"/>
</dbReference>
<evidence type="ECO:0000256" key="1">
    <source>
        <dbReference type="ARBA" id="ARBA00006754"/>
    </source>
</evidence>
<dbReference type="InterPro" id="IPR003018">
    <property type="entry name" value="GAF"/>
</dbReference>
<sequence length="676" mass="72132">MSLTADAPAGSSTVTGVLSRVMQFLSEEAPIEELEALVRDATPDGPDRDLLARAVTDARRIRTLLDRRARQEREAQVLYETARDLTSLRGSDAVLTTIVERSRTLLACDSTYIALIDQTTGDAYMRVTSGTRTRPIESVRQGPGFGVGGYVIQSGQPLATANYRTDPRIRRDPLVAAAVAEDDIVAIAGVPIKLGTAVVGALFAANRHERTFDLAEISMLTSLAAHASIVIENARLFERVEAASAELRAANAQLRSQRQALERAGRVHEQLMPMALTRVGMPEFTRTLARILDGTVAVVSSSGAVLAMASVPGAPRSEDVLAGRAEPPVEIRDVPVRAGTEMFGRLVFGRCGPLAEADTRTLERASQTAALLLLMERQTALVTQELRAELVEDLLAERAPDWAAFRRRAARLGGIDFTRPHAVVVAAAPGVPRRAMATAAAEFAAARGGIAGEHGGNAVLLLPDMTPGAAAREAAAEIGRATGCTVTAGGAGPADSAPAVRSLHRDAARCQLLLLALGREGGAADIAELGVLGTVLEDPEPAQVQELLARTLGPLLRYDHEHHAQLVETVRQYFACGQNPPAAARRLGVHVNTAYQRLDRVDHVLGGPAWRSPRGALEMQVALQLHRLLECIPDAPLDEPDQTAHDPAARPEPAIMPSAGTESRAHDQRFRPCSRV</sequence>
<gene>
    <name evidence="5" type="ORF">MMF94_37165</name>
</gene>
<evidence type="ECO:0000313" key="5">
    <source>
        <dbReference type="EMBL" id="MCH6171354.1"/>
    </source>
</evidence>
<name>A0ABS9TS20_9PSEU</name>
<feature type="coiled-coil region" evidence="2">
    <location>
        <begin position="233"/>
        <end position="264"/>
    </location>
</feature>
<evidence type="ECO:0000256" key="3">
    <source>
        <dbReference type="SAM" id="MobiDB-lite"/>
    </source>
</evidence>
<dbReference type="InterPro" id="IPR051448">
    <property type="entry name" value="CdaR-like_regulators"/>
</dbReference>